<dbReference type="SMART" id="SM00129">
    <property type="entry name" value="KISc"/>
    <property type="match status" value="1"/>
</dbReference>
<dbReference type="FunFam" id="3.40.850.10:FF:000116">
    <property type="entry name" value="Putative kinesin"/>
    <property type="match status" value="1"/>
</dbReference>
<accession>A0A8S1MMX9</accession>
<dbReference type="PROSITE" id="PS00411">
    <property type="entry name" value="KINESIN_MOTOR_1"/>
    <property type="match status" value="1"/>
</dbReference>
<dbReference type="GO" id="GO:0003777">
    <property type="term" value="F:microtubule motor activity"/>
    <property type="evidence" value="ECO:0007669"/>
    <property type="project" value="InterPro"/>
</dbReference>
<organism evidence="9 10">
    <name type="scientific">Paramecium sonneborni</name>
    <dbReference type="NCBI Taxonomy" id="65129"/>
    <lineage>
        <taxon>Eukaryota</taxon>
        <taxon>Sar</taxon>
        <taxon>Alveolata</taxon>
        <taxon>Ciliophora</taxon>
        <taxon>Intramacronucleata</taxon>
        <taxon>Oligohymenophorea</taxon>
        <taxon>Peniculida</taxon>
        <taxon>Parameciidae</taxon>
        <taxon>Paramecium</taxon>
    </lineage>
</organism>
<dbReference type="GO" id="GO:0005874">
    <property type="term" value="C:microtubule"/>
    <property type="evidence" value="ECO:0007669"/>
    <property type="project" value="UniProtKB-KW"/>
</dbReference>
<dbReference type="PROSITE" id="PS50067">
    <property type="entry name" value="KINESIN_MOTOR_2"/>
    <property type="match status" value="1"/>
</dbReference>
<feature type="binding site" evidence="6">
    <location>
        <begin position="91"/>
        <end position="98"/>
    </location>
    <ligand>
        <name>ATP</name>
        <dbReference type="ChEBI" id="CHEBI:30616"/>
    </ligand>
</feature>
<evidence type="ECO:0000256" key="5">
    <source>
        <dbReference type="ARBA" id="ARBA00023175"/>
    </source>
</evidence>
<feature type="coiled-coil region" evidence="7">
    <location>
        <begin position="613"/>
        <end position="1266"/>
    </location>
</feature>
<keyword evidence="1" id="KW-0493">Microtubule</keyword>
<proteinExistence type="inferred from homology"/>
<evidence type="ECO:0000313" key="10">
    <source>
        <dbReference type="Proteomes" id="UP000692954"/>
    </source>
</evidence>
<dbReference type="InterPro" id="IPR001752">
    <property type="entry name" value="Kinesin_motor_dom"/>
</dbReference>
<comment type="similarity">
    <text evidence="6">Belongs to the TRAFAC class myosin-kinesin ATPase superfamily. Kinesin family.</text>
</comment>
<feature type="coiled-coil region" evidence="7">
    <location>
        <begin position="1291"/>
        <end position="1605"/>
    </location>
</feature>
<evidence type="ECO:0000256" key="7">
    <source>
        <dbReference type="SAM" id="Coils"/>
    </source>
</evidence>
<dbReference type="GO" id="GO:0008017">
    <property type="term" value="F:microtubule binding"/>
    <property type="evidence" value="ECO:0007669"/>
    <property type="project" value="InterPro"/>
</dbReference>
<feature type="coiled-coil region" evidence="7">
    <location>
        <begin position="1683"/>
        <end position="1774"/>
    </location>
</feature>
<evidence type="ECO:0000256" key="2">
    <source>
        <dbReference type="ARBA" id="ARBA00022741"/>
    </source>
</evidence>
<dbReference type="InterPro" id="IPR044986">
    <property type="entry name" value="KIF15/KIN-12"/>
</dbReference>
<dbReference type="PANTHER" id="PTHR37739">
    <property type="entry name" value="KINESIN-LIKE PROTEIN KIN-12D"/>
    <property type="match status" value="1"/>
</dbReference>
<feature type="coiled-coil region" evidence="7">
    <location>
        <begin position="343"/>
        <end position="370"/>
    </location>
</feature>
<dbReference type="GO" id="GO:0005524">
    <property type="term" value="F:ATP binding"/>
    <property type="evidence" value="ECO:0007669"/>
    <property type="project" value="UniProtKB-UniRule"/>
</dbReference>
<dbReference type="Pfam" id="PF00225">
    <property type="entry name" value="Kinesin"/>
    <property type="match status" value="1"/>
</dbReference>
<evidence type="ECO:0000256" key="3">
    <source>
        <dbReference type="ARBA" id="ARBA00022840"/>
    </source>
</evidence>
<reference evidence="9" key="1">
    <citation type="submission" date="2021-01" db="EMBL/GenBank/DDBJ databases">
        <authorList>
            <consortium name="Genoscope - CEA"/>
            <person name="William W."/>
        </authorList>
    </citation>
    <scope>NUCLEOTIDE SEQUENCE</scope>
</reference>
<keyword evidence="2 6" id="KW-0547">Nucleotide-binding</keyword>
<gene>
    <name evidence="9" type="ORF">PSON_ATCC_30995.1.T0430175</name>
</gene>
<evidence type="ECO:0000259" key="8">
    <source>
        <dbReference type="PROSITE" id="PS50067"/>
    </source>
</evidence>
<dbReference type="CDD" id="cd00106">
    <property type="entry name" value="KISc"/>
    <property type="match status" value="1"/>
</dbReference>
<dbReference type="PANTHER" id="PTHR37739:SF8">
    <property type="entry name" value="KINESIN-LIKE PROTEIN KIN-12D"/>
    <property type="match status" value="1"/>
</dbReference>
<protein>
    <recommendedName>
        <fullName evidence="8">Kinesin motor domain-containing protein</fullName>
    </recommendedName>
</protein>
<evidence type="ECO:0000256" key="1">
    <source>
        <dbReference type="ARBA" id="ARBA00022701"/>
    </source>
</evidence>
<name>A0A8S1MMX9_9CILI</name>
<keyword evidence="10" id="KW-1185">Reference proteome</keyword>
<evidence type="ECO:0000256" key="4">
    <source>
        <dbReference type="ARBA" id="ARBA00023054"/>
    </source>
</evidence>
<dbReference type="Proteomes" id="UP000692954">
    <property type="component" value="Unassembled WGS sequence"/>
</dbReference>
<keyword evidence="4 7" id="KW-0175">Coiled coil</keyword>
<dbReference type="EMBL" id="CAJJDN010000043">
    <property type="protein sequence ID" value="CAD8082407.1"/>
    <property type="molecule type" value="Genomic_DNA"/>
</dbReference>
<comment type="caution">
    <text evidence="9">The sequence shown here is derived from an EMBL/GenBank/DDBJ whole genome shotgun (WGS) entry which is preliminary data.</text>
</comment>
<keyword evidence="3 6" id="KW-0067">ATP-binding</keyword>
<feature type="coiled-coil region" evidence="7">
    <location>
        <begin position="532"/>
        <end position="587"/>
    </location>
</feature>
<feature type="domain" description="Kinesin motor" evidence="8">
    <location>
        <begin position="11"/>
        <end position="336"/>
    </location>
</feature>
<sequence length="1948" mass="230069">MTERKQQERDNIQVSIRIKPMFEEGKTCIRIDPNLKNTIIIEGQNQQEQKFFSFDNVAGPDTTQEDIFQMIGQQQASNCLEGYNGCVFVYGQTGSGKTYTMTGTSQQPGVLPRIIDYLFGCVFEDQEKDPSVEYLIKCSHLEIYNEHIIDLLNPDLGSLQLREDLNKGVYVEFLTEECCANVIEAMEVVQRGNENRHISSTQMNFESSRSHSVFTVQLESRRQSHSLINHRFSRFHFVDLAGSERQKHTQVQGERLREGCQINRSLHILGNVINSLVEDKEQNRYVHYRDSKLTFLLKDSLGGNSRTHLIANIQQSNLFYQETLSTLLFSKRVKQVKNKARVNEDESGSLESLKNEIKRLKQELAKWIVGLQSTSKLAESPSKQNIIMHNINFEDLNATDQRYIKLEEILKVYLEQSTESETALYVEIEKYLSGIKELREAFQLSSQLEQQLKLIIRLQNEQIVRLKHANGAEDLSNDYQEELSKALLSQAAVMKKFSDSLRIKEGSAKNVDKAKLQINENVQLLNTIVATVNGSLDERKKLQKQIQQQLSQVYVPVEEFTQLQNEKEKLNEQFNKQTDKEEKIKQSLDKIGITLDIKDEIKIIDHKQRDLTLDQQNEQLELKSRAVEELNLLLAQKEQEIQQIVEQNQIQVQDVNLLNQKLEESKQEVLQLQQQLSQQQQELQQTKQQQEILTNTINQYKTENDQLKQQNNSLKSEKENLQIQSNQNLEVLNNSLQEQKQQNENLLIQLQKSMQEQNNLINQIDSNLKENTDLKQQHLQLIREKQNIQLESQQQIDDLLKQIQEIIKQKEQQEQQYQNELQIMNNKSKIDKNNIQLEHESQINALVKQHKFEIEQLTNENKRQLDQFVNQQEAEIQSQIKQLTNQIQSQNKELTERQLKLENKNIEFQLLKEKQDKLEYEIDKERNDYELQLEEKQVQFEDVYEQQQKIIEQKDKELQQQKNDYERKQQEKDLEIREIKQSYEKLLEEKKIIIKQQEQELLTKKEELNQAVQELLSKDEEFKEQLIQVNEKQKEFEDNCFELQSRAIPEKEQVIEQLRADIEQKEYDLQVQNEDFMNQQNLLFDIIKGKDIEITKLKEDLDDYSNRLAEASIVIDKYSNCNSELKGTINQQNQQLEKQQQIINELQMKENTSTQIYDEKMKSLNEILQSKQSEVDHLQMKLEAEDTVNKQQNFQNTQNMKTTEKKIKDLEKEKQIFQEDIKKKEQAINTLEVKLQTVIKDRDITSNQLKNQIKDLQQQLISSNQGVEEQKIWVIHYKKEVDKLNKEVHLFQQISQQYQSQKNEIDSIKQENQKLNKQLDNQQQQTVSLKKETDQLKQEKIKLIDQISQQENKILELEEIRLQKQILQGKMNELQQSQTDIQQKYQQSQIQLHSLQEDLQHSKKEIQEIKQKNKVLAQQQQNEMQKFNQEMLTIQEELEQSRKIQMEIKKSEQEQREQNMQIRLNCENLKKENQELLNQIDEIQQDLNYEKQEILKKDEIIYKLSDQVKYKTQQLEAQNTLMNQVEQNKLNQTNQILQQSNQLTNLSKELFSLKQQLQINDTQSDSYKREVDRLRRELEFQIKQVEDYKQQNKKIQQQLDFEKKHSQKQKIYEASELLSKIDNTLSPIKELKGQPLYGSSDSKTQKRIFQQKTPQKEYGFQNSSSASMLNASFNSQDQLAKENKKLKQSLDQKLKIIEQLEQALLQSEQTLKEVHEKANQFCQQQEDEIKQIKDQYSRLEQEHNAILAEREYENQQINKQKEQALFKVQILQDEVLKSKRGSIGSQHIPGSKYSETANDISMRETPSSSHRYKFSDGTFKSYYGIDAHSKLIYDTQKLLLENQRLNSQMCKLYQILGLDKNRSNRLEDGEKIIQSVQLLLQEVIDCKQEIQNLIQAQPSRSLKYQSMEKELLQTKQKYYAIERSPKFWNSSNDTPKAKFFNYSNSSGK</sequence>
<dbReference type="OrthoDB" id="308103at2759"/>
<dbReference type="InterPro" id="IPR019821">
    <property type="entry name" value="Kinesin_motor_CS"/>
</dbReference>
<keyword evidence="5 6" id="KW-0505">Motor protein</keyword>
<dbReference type="GO" id="GO:0007018">
    <property type="term" value="P:microtubule-based movement"/>
    <property type="evidence" value="ECO:0007669"/>
    <property type="project" value="InterPro"/>
</dbReference>
<evidence type="ECO:0000256" key="6">
    <source>
        <dbReference type="PROSITE-ProRule" id="PRU00283"/>
    </source>
</evidence>
<evidence type="ECO:0000313" key="9">
    <source>
        <dbReference type="EMBL" id="CAD8082407.1"/>
    </source>
</evidence>